<feature type="compositionally biased region" description="Basic and acidic residues" evidence="1">
    <location>
        <begin position="226"/>
        <end position="235"/>
    </location>
</feature>
<dbReference type="AlphaFoldDB" id="A0A562BPV2"/>
<reference evidence="2 3" key="1">
    <citation type="submission" date="2019-07" db="EMBL/GenBank/DDBJ databases">
        <title>Genome sequencing of lignin-degrading bacterial isolates.</title>
        <authorList>
            <person name="Gladden J."/>
        </authorList>
    </citation>
    <scope>NUCLEOTIDE SEQUENCE [LARGE SCALE GENOMIC DNA]</scope>
    <source>
        <strain evidence="2 3">J11</strain>
    </source>
</reference>
<protein>
    <submittedName>
        <fullName evidence="2">Uncharacterized protein</fullName>
    </submittedName>
</protein>
<keyword evidence="3" id="KW-1185">Reference proteome</keyword>
<feature type="region of interest" description="Disordered" evidence="1">
    <location>
        <begin position="188"/>
        <end position="248"/>
    </location>
</feature>
<dbReference type="Proteomes" id="UP000318141">
    <property type="component" value="Unassembled WGS sequence"/>
</dbReference>
<dbReference type="EMBL" id="VLJN01000010">
    <property type="protein sequence ID" value="TWG87194.1"/>
    <property type="molecule type" value="Genomic_DNA"/>
</dbReference>
<accession>A0A562BPV2</accession>
<name>A0A562BPV2_9BURK</name>
<evidence type="ECO:0000256" key="1">
    <source>
        <dbReference type="SAM" id="MobiDB-lite"/>
    </source>
</evidence>
<gene>
    <name evidence="2" type="ORF">L602_001800000020</name>
</gene>
<sequence>MEVSFGPRRGDMLAVRSRSRGPVARNWPGGTGSDLSYPHLRLRRRKAQVCKATSTEGARVRRECGAPRRGPAPVPGVGIFPDRRGFSWPSMRCRHAARQQARPSADSRRDKACTAGKTLARGWQRAARPCGRAVDRRMAERRRNGRHRLDGAQIAASMMEPDHPVASNGGTAASMAGPAWPPAGTPPGFPDSNRHAPARCADGRRQETRFASTAQRQHRRRYVRGHGRDRERRDSYPPGLPAGPSAALPQPCIAAKALRIPTRPIPMLPTAMAGSGHMRASLANDDDAGRRRDVAMRPKTSTGTARAMEAIVTKRRVQQCAERCMVCPRRRSNNRHRGRAIGEARAVGNGPLGGDVALATGRKPVNELFPQHVL</sequence>
<proteinExistence type="predicted"/>
<evidence type="ECO:0000313" key="3">
    <source>
        <dbReference type="Proteomes" id="UP000318141"/>
    </source>
</evidence>
<feature type="compositionally biased region" description="Basic residues" evidence="1">
    <location>
        <begin position="216"/>
        <end position="225"/>
    </location>
</feature>
<evidence type="ECO:0000313" key="2">
    <source>
        <dbReference type="EMBL" id="TWG87194.1"/>
    </source>
</evidence>
<organism evidence="2 3">
    <name type="scientific">Cupriavidus gilardii J11</name>
    <dbReference type="NCBI Taxonomy" id="936133"/>
    <lineage>
        <taxon>Bacteria</taxon>
        <taxon>Pseudomonadati</taxon>
        <taxon>Pseudomonadota</taxon>
        <taxon>Betaproteobacteria</taxon>
        <taxon>Burkholderiales</taxon>
        <taxon>Burkholderiaceae</taxon>
        <taxon>Cupriavidus</taxon>
    </lineage>
</organism>
<comment type="caution">
    <text evidence="2">The sequence shown here is derived from an EMBL/GenBank/DDBJ whole genome shotgun (WGS) entry which is preliminary data.</text>
</comment>